<dbReference type="RefSeq" id="WP_080023952.1">
    <property type="nucleotide sequence ID" value="NZ_LTAY01000081.1"/>
</dbReference>
<dbReference type="Gene3D" id="1.25.40.290">
    <property type="entry name" value="ARM repeat domains"/>
    <property type="match status" value="1"/>
</dbReference>
<dbReference type="PANTHER" id="PTHR34070">
    <property type="entry name" value="ARMADILLO-TYPE FOLD"/>
    <property type="match status" value="1"/>
</dbReference>
<name>A0A1V4SRN0_9CLOT</name>
<dbReference type="CDD" id="cd07064">
    <property type="entry name" value="AlkD_like_1"/>
    <property type="match status" value="1"/>
</dbReference>
<dbReference type="PANTHER" id="PTHR34070:SF1">
    <property type="entry name" value="DNA ALKYLATION REPAIR PROTEIN"/>
    <property type="match status" value="1"/>
</dbReference>
<dbReference type="InterPro" id="IPR016024">
    <property type="entry name" value="ARM-type_fold"/>
</dbReference>
<proteinExistence type="predicted"/>
<accession>A0A1V4SRN0</accession>
<comment type="caution">
    <text evidence="1">The sequence shown here is derived from an EMBL/GenBank/DDBJ whole genome shotgun (WGS) entry which is preliminary data.</text>
</comment>
<dbReference type="Pfam" id="PF08713">
    <property type="entry name" value="DNA_alkylation"/>
    <property type="match status" value="1"/>
</dbReference>
<evidence type="ECO:0000313" key="1">
    <source>
        <dbReference type="EMBL" id="OPX46548.1"/>
    </source>
</evidence>
<protein>
    <submittedName>
        <fullName evidence="1">DNA alkylation repair enzyme</fullName>
    </submittedName>
</protein>
<reference evidence="1 2" key="1">
    <citation type="submission" date="2016-02" db="EMBL/GenBank/DDBJ databases">
        <title>Genome sequence of Clostridium thermobutyricum DSM 4928.</title>
        <authorList>
            <person name="Poehlein A."/>
            <person name="Daniel R."/>
        </authorList>
    </citation>
    <scope>NUCLEOTIDE SEQUENCE [LARGE SCALE GENOMIC DNA]</scope>
    <source>
        <strain evidence="1 2">DSM 4928</strain>
    </source>
</reference>
<dbReference type="AlphaFoldDB" id="A0A1V4SRN0"/>
<dbReference type="SUPFAM" id="SSF48371">
    <property type="entry name" value="ARM repeat"/>
    <property type="match status" value="1"/>
</dbReference>
<organism evidence="1 2">
    <name type="scientific">Clostridium thermobutyricum DSM 4928</name>
    <dbReference type="NCBI Taxonomy" id="1121339"/>
    <lineage>
        <taxon>Bacteria</taxon>
        <taxon>Bacillati</taxon>
        <taxon>Bacillota</taxon>
        <taxon>Clostridia</taxon>
        <taxon>Eubacteriales</taxon>
        <taxon>Clostridiaceae</taxon>
        <taxon>Clostridium</taxon>
    </lineage>
</organism>
<dbReference type="OrthoDB" id="9775346at2"/>
<sequence>MLEIKKKFLNLQNEENAKNMKAYMKNNFEFLGIRTAERRKVQKEEFKKIPKDAEIDKEFVRSLWNEECREFQYAALDYLIKMRKKLKKDDILFIEELIRNKPWWDTIDPIASYLVGEICKNYPEVIDTYIIKWIEDENFWIRRSSIIFQLKYKEKTNTNILEKAIKPNLNEKEFFIRKAIGWALREYSKTNKIWVSDFVENNDMSGLSRREASKYLG</sequence>
<dbReference type="InterPro" id="IPR014825">
    <property type="entry name" value="DNA_alkylation"/>
</dbReference>
<dbReference type="EMBL" id="LTAY01000081">
    <property type="protein sequence ID" value="OPX46548.1"/>
    <property type="molecule type" value="Genomic_DNA"/>
</dbReference>
<gene>
    <name evidence="1" type="ORF">CLTHE_27690</name>
</gene>
<dbReference type="Gene3D" id="1.20.1660.10">
    <property type="entry name" value="Hypothetical protein (EF3068)"/>
    <property type="match status" value="1"/>
</dbReference>
<evidence type="ECO:0000313" key="2">
    <source>
        <dbReference type="Proteomes" id="UP000191448"/>
    </source>
</evidence>
<dbReference type="Proteomes" id="UP000191448">
    <property type="component" value="Unassembled WGS sequence"/>
</dbReference>